<dbReference type="Proteomes" id="UP000028524">
    <property type="component" value="Unassembled WGS sequence"/>
</dbReference>
<dbReference type="EMBL" id="KL659613">
    <property type="protein sequence ID" value="KFA69076.1"/>
    <property type="molecule type" value="Genomic_DNA"/>
</dbReference>
<name>A0A084QYP1_STAC4</name>
<sequence>MLKRLWDLQQEIQAVKI</sequence>
<proteinExistence type="predicted"/>
<accession>A0A084QYP1</accession>
<dbReference type="InParanoid" id="A0A084QYP1"/>
<dbReference type="AlphaFoldDB" id="A0A084QYP1"/>
<gene>
    <name evidence="1" type="ORF">S40285_10838</name>
</gene>
<organism evidence="1 2">
    <name type="scientific">Stachybotrys chlorohalonatus (strain IBT 40285)</name>
    <dbReference type="NCBI Taxonomy" id="1283841"/>
    <lineage>
        <taxon>Eukaryota</taxon>
        <taxon>Fungi</taxon>
        <taxon>Dikarya</taxon>
        <taxon>Ascomycota</taxon>
        <taxon>Pezizomycotina</taxon>
        <taxon>Sordariomycetes</taxon>
        <taxon>Hypocreomycetidae</taxon>
        <taxon>Hypocreales</taxon>
        <taxon>Stachybotryaceae</taxon>
        <taxon>Stachybotrys</taxon>
    </lineage>
</organism>
<evidence type="ECO:0000313" key="1">
    <source>
        <dbReference type="EMBL" id="KFA69076.1"/>
    </source>
</evidence>
<reference evidence="1 2" key="1">
    <citation type="journal article" date="2014" name="BMC Genomics">
        <title>Comparative genome sequencing reveals chemotype-specific gene clusters in the toxigenic black mold Stachybotrys.</title>
        <authorList>
            <person name="Semeiks J."/>
            <person name="Borek D."/>
            <person name="Otwinowski Z."/>
            <person name="Grishin N.V."/>
        </authorList>
    </citation>
    <scope>NUCLEOTIDE SEQUENCE [LARGE SCALE GENOMIC DNA]</scope>
    <source>
        <strain evidence="1 2">IBT 40285</strain>
    </source>
</reference>
<dbReference type="HOGENOM" id="CLU_3432046_0_0_1"/>
<keyword evidence="2" id="KW-1185">Reference proteome</keyword>
<evidence type="ECO:0000313" key="2">
    <source>
        <dbReference type="Proteomes" id="UP000028524"/>
    </source>
</evidence>
<protein>
    <submittedName>
        <fullName evidence="1">Uncharacterized protein</fullName>
    </submittedName>
</protein>